<dbReference type="STRING" id="1838280.A6M21_15655"/>
<feature type="transmembrane region" description="Helical" evidence="10">
    <location>
        <begin position="221"/>
        <end position="243"/>
    </location>
</feature>
<dbReference type="InterPro" id="IPR035906">
    <property type="entry name" value="MetI-like_sf"/>
</dbReference>
<dbReference type="InterPro" id="IPR011867">
    <property type="entry name" value="ModB_ABC"/>
</dbReference>
<evidence type="ECO:0000256" key="9">
    <source>
        <dbReference type="ARBA" id="ARBA00025323"/>
    </source>
</evidence>
<dbReference type="PANTHER" id="PTHR30406:SF8">
    <property type="entry name" value="SULFATE TRANSPORT SYSTEM PERMEASE PROTEIN CYST"/>
    <property type="match status" value="1"/>
</dbReference>
<reference evidence="13 14" key="1">
    <citation type="submission" date="2016-04" db="EMBL/GenBank/DDBJ databases">
        <authorList>
            <person name="Evans L.H."/>
            <person name="Alamgir A."/>
            <person name="Owens N."/>
            <person name="Weber N.D."/>
            <person name="Virtaneva K."/>
            <person name="Barbian K."/>
            <person name="Babar A."/>
            <person name="Rosenke K."/>
        </authorList>
    </citation>
    <scope>NUCLEOTIDE SEQUENCE [LARGE SCALE GENOMIC DNA]</scope>
    <source>
        <strain evidence="13 14">LMa1</strain>
    </source>
</reference>
<protein>
    <recommendedName>
        <fullName evidence="11">Molybdenum transport system permease</fullName>
    </recommendedName>
</protein>
<evidence type="ECO:0000256" key="3">
    <source>
        <dbReference type="ARBA" id="ARBA00022448"/>
    </source>
</evidence>
<feature type="transmembrane region" description="Helical" evidence="10">
    <location>
        <begin position="174"/>
        <end position="201"/>
    </location>
</feature>
<keyword evidence="5 10" id="KW-0812">Transmembrane</keyword>
<keyword evidence="4 11" id="KW-0500">Molybdenum</keyword>
<evidence type="ECO:0000313" key="13">
    <source>
        <dbReference type="EMBL" id="OAT79551.1"/>
    </source>
</evidence>
<organism evidence="13 14">
    <name type="scientific">Desulfotomaculum copahuensis</name>
    <dbReference type="NCBI Taxonomy" id="1838280"/>
    <lineage>
        <taxon>Bacteria</taxon>
        <taxon>Bacillati</taxon>
        <taxon>Bacillota</taxon>
        <taxon>Clostridia</taxon>
        <taxon>Eubacteriales</taxon>
        <taxon>Desulfotomaculaceae</taxon>
        <taxon>Desulfotomaculum</taxon>
    </lineage>
</organism>
<evidence type="ECO:0000259" key="12">
    <source>
        <dbReference type="PROSITE" id="PS50928"/>
    </source>
</evidence>
<evidence type="ECO:0000256" key="5">
    <source>
        <dbReference type="ARBA" id="ARBA00022692"/>
    </source>
</evidence>
<dbReference type="GO" id="GO:0015419">
    <property type="term" value="F:ABC-type sulfate transporter activity"/>
    <property type="evidence" value="ECO:0007669"/>
    <property type="project" value="InterPro"/>
</dbReference>
<comment type="function">
    <text evidence="11">Part of the binding-protein-dependent transport system for molybdenum; probably responsible for the translocation of the substrate across the membrane.</text>
</comment>
<dbReference type="GO" id="GO:0005886">
    <property type="term" value="C:plasma membrane"/>
    <property type="evidence" value="ECO:0007669"/>
    <property type="project" value="UniProtKB-SubCell"/>
</dbReference>
<dbReference type="CDD" id="cd06261">
    <property type="entry name" value="TM_PBP2"/>
    <property type="match status" value="1"/>
</dbReference>
<gene>
    <name evidence="13" type="ORF">A6M21_15655</name>
</gene>
<dbReference type="InterPro" id="IPR005667">
    <property type="entry name" value="Sulph_transpt2"/>
</dbReference>
<keyword evidence="8 10" id="KW-0472">Membrane</keyword>
<name>A0A1B7LBC1_9FIRM</name>
<dbReference type="OrthoDB" id="9795403at2"/>
<evidence type="ECO:0000256" key="6">
    <source>
        <dbReference type="ARBA" id="ARBA00022989"/>
    </source>
</evidence>
<dbReference type="Proteomes" id="UP000078532">
    <property type="component" value="Unassembled WGS sequence"/>
</dbReference>
<dbReference type="AlphaFoldDB" id="A0A1B7LBC1"/>
<dbReference type="NCBIfam" id="TIGR02141">
    <property type="entry name" value="modB_ABC"/>
    <property type="match status" value="1"/>
</dbReference>
<accession>A0A1B7LBC1</accession>
<dbReference type="SUPFAM" id="SSF161098">
    <property type="entry name" value="MetI-like"/>
    <property type="match status" value="1"/>
</dbReference>
<evidence type="ECO:0000256" key="1">
    <source>
        <dbReference type="ARBA" id="ARBA00004141"/>
    </source>
</evidence>
<dbReference type="PANTHER" id="PTHR30406">
    <property type="entry name" value="SULFATE TRANSPORT SYSTEM PERMEASE PROTEIN"/>
    <property type="match status" value="1"/>
</dbReference>
<evidence type="ECO:0000256" key="8">
    <source>
        <dbReference type="ARBA" id="ARBA00023136"/>
    </source>
</evidence>
<dbReference type="Pfam" id="PF00528">
    <property type="entry name" value="BPD_transp_1"/>
    <property type="match status" value="1"/>
</dbReference>
<comment type="caution">
    <text evidence="13">The sequence shown here is derived from an EMBL/GenBank/DDBJ whole genome shotgun (WGS) entry which is preliminary data.</text>
</comment>
<keyword evidence="6 10" id="KW-1133">Transmembrane helix</keyword>
<dbReference type="NCBIfam" id="TIGR01581">
    <property type="entry name" value="Mo_ABC_porter"/>
    <property type="match status" value="1"/>
</dbReference>
<keyword evidence="11" id="KW-1003">Cell membrane</keyword>
<evidence type="ECO:0000256" key="10">
    <source>
        <dbReference type="RuleBase" id="RU363032"/>
    </source>
</evidence>
<comment type="similarity">
    <text evidence="11">Belongs to the binding-protein-dependent transport system permease family. CysTW subfamily.</text>
</comment>
<feature type="transmembrane region" description="Helical" evidence="10">
    <location>
        <begin position="113"/>
        <end position="136"/>
    </location>
</feature>
<evidence type="ECO:0000256" key="4">
    <source>
        <dbReference type="ARBA" id="ARBA00022505"/>
    </source>
</evidence>
<evidence type="ECO:0000256" key="7">
    <source>
        <dbReference type="ARBA" id="ARBA00023032"/>
    </source>
</evidence>
<comment type="function">
    <text evidence="9">Part of the ABC transporter complex CysAWTP (TC 3.A.1.6.1) involved in sulfate/thiosulfate import. Probably responsible for the translocation of the substrate across the membrane.</text>
</comment>
<keyword evidence="7" id="KW-0764">Sulfate transport</keyword>
<dbReference type="PROSITE" id="PS50928">
    <property type="entry name" value="ABC_TM1"/>
    <property type="match status" value="1"/>
</dbReference>
<dbReference type="EMBL" id="LYVF01000193">
    <property type="protein sequence ID" value="OAT79551.1"/>
    <property type="molecule type" value="Genomic_DNA"/>
</dbReference>
<sequence>MITLTILCFILFAVVLVLLNGFGHIWNVLQTAEINFALGLSLKTSFISTFLCALAALPMAYCLAGYRLPGRHILNLIIKIPLAMPPIVSGVCLLLVFGTTSLGNILSALGVKLIFTVTGIIVAQFFVNLPYLVVVIKAAIEDVDPRLEFVARTLGCNQFQAFTRVTLPLIKNGLLAGLVITWAKSLGEFGAVLMLAGATRMRTETLPISLYLNLTVGDMDAVMAVAAILIIISIISLFVFELLGKREHSRLTGL</sequence>
<evidence type="ECO:0000313" key="14">
    <source>
        <dbReference type="Proteomes" id="UP000078532"/>
    </source>
</evidence>
<feature type="transmembrane region" description="Helical" evidence="10">
    <location>
        <begin position="47"/>
        <end position="66"/>
    </location>
</feature>
<evidence type="ECO:0000256" key="11">
    <source>
        <dbReference type="RuleBase" id="RU365097"/>
    </source>
</evidence>
<dbReference type="InterPro" id="IPR006469">
    <property type="entry name" value="NifC_ABC_porter"/>
</dbReference>
<feature type="domain" description="ABC transmembrane type-1" evidence="12">
    <location>
        <begin position="38"/>
        <end position="240"/>
    </location>
</feature>
<keyword evidence="3 10" id="KW-0813">Transport</keyword>
<feature type="transmembrane region" description="Helical" evidence="10">
    <location>
        <begin position="87"/>
        <end position="107"/>
    </location>
</feature>
<comment type="subcellular location">
    <subcellularLocation>
        <location evidence="10">Cell membrane</location>
        <topology evidence="10">Multi-pass membrane protein</topology>
    </subcellularLocation>
    <subcellularLocation>
        <location evidence="1">Membrane</location>
        <topology evidence="1">Multi-pass membrane protein</topology>
    </subcellularLocation>
</comment>
<dbReference type="InterPro" id="IPR000515">
    <property type="entry name" value="MetI-like"/>
</dbReference>
<dbReference type="GO" id="GO:0015098">
    <property type="term" value="F:molybdate ion transmembrane transporter activity"/>
    <property type="evidence" value="ECO:0007669"/>
    <property type="project" value="UniProtKB-UniRule"/>
</dbReference>
<dbReference type="Gene3D" id="1.10.3720.10">
    <property type="entry name" value="MetI-like"/>
    <property type="match status" value="1"/>
</dbReference>
<comment type="subunit">
    <text evidence="2">The complex is composed of two ATP-binding proteins (CysA), two transmembrane proteins (CysT and CysW) and a solute-binding protein (CysP).</text>
</comment>
<keyword evidence="14" id="KW-1185">Reference proteome</keyword>
<evidence type="ECO:0000256" key="2">
    <source>
        <dbReference type="ARBA" id="ARBA00011779"/>
    </source>
</evidence>
<proteinExistence type="inferred from homology"/>